<protein>
    <recommendedName>
        <fullName evidence="1">Putative restriction endonuclease domain-containing protein</fullName>
    </recommendedName>
</protein>
<dbReference type="RefSeq" id="WP_080812833.1">
    <property type="nucleotide sequence ID" value="NZ_CP021983.2"/>
</dbReference>
<evidence type="ECO:0000259" key="1">
    <source>
        <dbReference type="Pfam" id="PF05685"/>
    </source>
</evidence>
<dbReference type="OrthoDB" id="526759at2"/>
<sequence length="465" mass="52840">MYPTPTERFDEFINHHPENKLELINGQLIVGNALTGSRLLLRQILHGWGAEAAIALAPTETWLSALAASYNLTLPKATSIEAQLNALEAQTKDFEFTPEDLSAGGTEATWPHHRTRQALTMALFRLAGNVGGQSLGRDFVMRLGDNGFTPDLVFFKNSGLNRLYDAFISGPTELVVEVLMPGHEEADCTTKYESYQAAGVPEYWLIDPSAEQVTFYRLIEGRYQLQSPEADGAYRPSSIPGLAFRAAELWQEEEPHPLESSLFVVEQRVEGFERQSEDEGPHWGSLLFIPNIQIDPVPISFEEFISWAPRAKFEFIQGKPLIESTPGTRNVLAMLLMTFGLASVVKLLPPQAWIQGLRQRLDWERQDADRKAEWWAIARKAAEKLRTDFSVGRLGVIGDLTMPQPLNYWSGITLVYWEKLENSWQAYEVLRDIDPDRHIVDLRQVDERWLTADQLWQIDRYLVEL</sequence>
<dbReference type="Proteomes" id="UP000191901">
    <property type="component" value="Chromosome"/>
</dbReference>
<dbReference type="KEGG" id="hhg:XM38_003800"/>
<evidence type="ECO:0000313" key="3">
    <source>
        <dbReference type="Proteomes" id="UP000191901"/>
    </source>
</evidence>
<dbReference type="InterPro" id="IPR008538">
    <property type="entry name" value="Uma2"/>
</dbReference>
<evidence type="ECO:0000313" key="2">
    <source>
        <dbReference type="EMBL" id="ASC69453.1"/>
    </source>
</evidence>
<dbReference type="SUPFAM" id="SSF52980">
    <property type="entry name" value="Restriction endonuclease-like"/>
    <property type="match status" value="1"/>
</dbReference>
<feature type="domain" description="Putative restriction endonuclease" evidence="1">
    <location>
        <begin position="91"/>
        <end position="243"/>
    </location>
</feature>
<dbReference type="Gene3D" id="3.90.1570.10">
    <property type="entry name" value="tt1808, chain A"/>
    <property type="match status" value="1"/>
</dbReference>
<dbReference type="Pfam" id="PF05685">
    <property type="entry name" value="Uma2"/>
    <property type="match status" value="1"/>
</dbReference>
<dbReference type="AlphaFoldDB" id="A0A1Z3HGM0"/>
<dbReference type="PANTHER" id="PTHR34107:SF4">
    <property type="entry name" value="SLL1222 PROTEIN"/>
    <property type="match status" value="1"/>
</dbReference>
<dbReference type="InterPro" id="IPR012296">
    <property type="entry name" value="Nuclease_put_TT1808"/>
</dbReference>
<name>A0A1Z3HGM0_9CYAN</name>
<dbReference type="CDD" id="cd06260">
    <property type="entry name" value="DUF820-like"/>
    <property type="match status" value="1"/>
</dbReference>
<accession>A0A1Z3HGM0</accession>
<reference evidence="2 3" key="1">
    <citation type="journal article" date="2016" name="Biochim. Biophys. Acta">
        <title>Characterization of red-shifted phycobilisomes isolated from the chlorophyll f-containing cyanobacterium Halomicronema hongdechloris.</title>
        <authorList>
            <person name="Li Y."/>
            <person name="Lin Y."/>
            <person name="Garvey C.J."/>
            <person name="Birch D."/>
            <person name="Corkery R.W."/>
            <person name="Loughlin P.C."/>
            <person name="Scheer H."/>
            <person name="Willows R.D."/>
            <person name="Chen M."/>
        </authorList>
    </citation>
    <scope>NUCLEOTIDE SEQUENCE [LARGE SCALE GENOMIC DNA]</scope>
    <source>
        <strain evidence="2 3">C2206</strain>
    </source>
</reference>
<dbReference type="EMBL" id="CP021983">
    <property type="protein sequence ID" value="ASC69453.1"/>
    <property type="molecule type" value="Genomic_DNA"/>
</dbReference>
<organism evidence="2 3">
    <name type="scientific">Halomicronema hongdechloris C2206</name>
    <dbReference type="NCBI Taxonomy" id="1641165"/>
    <lineage>
        <taxon>Bacteria</taxon>
        <taxon>Bacillati</taxon>
        <taxon>Cyanobacteriota</taxon>
        <taxon>Cyanophyceae</taxon>
        <taxon>Nodosilineales</taxon>
        <taxon>Nodosilineaceae</taxon>
        <taxon>Halomicronema</taxon>
    </lineage>
</organism>
<proteinExistence type="predicted"/>
<gene>
    <name evidence="2" type="ORF">XM38_003800</name>
</gene>
<dbReference type="PANTHER" id="PTHR34107">
    <property type="entry name" value="SLL0198 PROTEIN-RELATED"/>
    <property type="match status" value="1"/>
</dbReference>
<dbReference type="InterPro" id="IPR011335">
    <property type="entry name" value="Restrct_endonuc-II-like"/>
</dbReference>
<keyword evidence="3" id="KW-1185">Reference proteome</keyword>